<evidence type="ECO:0000259" key="6">
    <source>
        <dbReference type="Pfam" id="PF12637"/>
    </source>
</evidence>
<dbReference type="Proteomes" id="UP000461880">
    <property type="component" value="Unassembled WGS sequence"/>
</dbReference>
<dbReference type="GO" id="GO:0071897">
    <property type="term" value="P:DNA biosynthetic process"/>
    <property type="evidence" value="ECO:0007669"/>
    <property type="project" value="UniProtKB-KW"/>
</dbReference>
<evidence type="ECO:0000256" key="2">
    <source>
        <dbReference type="ARBA" id="ARBA00012274"/>
    </source>
</evidence>
<evidence type="ECO:0000256" key="5">
    <source>
        <dbReference type="ARBA" id="ARBA00047754"/>
    </source>
</evidence>
<keyword evidence="4" id="KW-0547">Nucleotide-binding</keyword>
<dbReference type="GO" id="GO:0000166">
    <property type="term" value="F:nucleotide binding"/>
    <property type="evidence" value="ECO:0007669"/>
    <property type="project" value="UniProtKB-KW"/>
</dbReference>
<protein>
    <recommendedName>
        <fullName evidence="2">ribonucleoside-diphosphate reductase</fullName>
        <ecNumber evidence="2">1.17.4.1</ecNumber>
    </recommendedName>
</protein>
<comment type="similarity">
    <text evidence="1">Belongs to the ribonucleoside diphosphate reductase class-2 family.</text>
</comment>
<dbReference type="EMBL" id="VUMN01000006">
    <property type="protein sequence ID" value="MSS58077.1"/>
    <property type="molecule type" value="Genomic_DNA"/>
</dbReference>
<organism evidence="7 8">
    <name type="scientific">Stecheria intestinalis</name>
    <dbReference type="NCBI Taxonomy" id="2606630"/>
    <lineage>
        <taxon>Bacteria</taxon>
        <taxon>Bacillati</taxon>
        <taxon>Bacillota</taxon>
        <taxon>Erysipelotrichia</taxon>
        <taxon>Erysipelotrichales</taxon>
        <taxon>Erysipelotrichaceae</taxon>
        <taxon>Stecheria</taxon>
    </lineage>
</organism>
<comment type="catalytic activity">
    <reaction evidence="5">
        <text>a 2'-deoxyribonucleoside 5'-diphosphate + [thioredoxin]-disulfide + H2O = a ribonucleoside 5'-diphosphate + [thioredoxin]-dithiol</text>
        <dbReference type="Rhea" id="RHEA:23252"/>
        <dbReference type="Rhea" id="RHEA-COMP:10698"/>
        <dbReference type="Rhea" id="RHEA-COMP:10700"/>
        <dbReference type="ChEBI" id="CHEBI:15377"/>
        <dbReference type="ChEBI" id="CHEBI:29950"/>
        <dbReference type="ChEBI" id="CHEBI:50058"/>
        <dbReference type="ChEBI" id="CHEBI:57930"/>
        <dbReference type="ChEBI" id="CHEBI:73316"/>
        <dbReference type="EC" id="1.17.4.1"/>
    </reaction>
</comment>
<proteinExistence type="inferred from homology"/>
<dbReference type="GO" id="GO:0004748">
    <property type="term" value="F:ribonucleoside-diphosphate reductase activity, thioredoxin disulfide as acceptor"/>
    <property type="evidence" value="ECO:0007669"/>
    <property type="project" value="UniProtKB-EC"/>
</dbReference>
<reference evidence="7 8" key="1">
    <citation type="submission" date="2019-08" db="EMBL/GenBank/DDBJ databases">
        <title>In-depth cultivation of the pig gut microbiome towards novel bacterial diversity and tailored functional studies.</title>
        <authorList>
            <person name="Wylensek D."/>
            <person name="Hitch T.C.A."/>
            <person name="Clavel T."/>
        </authorList>
    </citation>
    <scope>NUCLEOTIDE SEQUENCE [LARGE SCALE GENOMIC DNA]</scope>
    <source>
        <strain evidence="7 8">Oil+RF-744-GAM-WT-6</strain>
    </source>
</reference>
<dbReference type="NCBIfam" id="TIGR03905">
    <property type="entry name" value="TIGR03905_4_Cys"/>
    <property type="match status" value="1"/>
</dbReference>
<sequence length="85" mass="9256">METYIYHPKGTCSTEMRFELDGDKVEGLTVVNGCNGNLKGIAALVKGMPIDEVIARLDGIRCGFKNTSCPDQMAQGLKAYKASRQ</sequence>
<evidence type="ECO:0000256" key="1">
    <source>
        <dbReference type="ARBA" id="ARBA00007405"/>
    </source>
</evidence>
<feature type="domain" description="TSCPD" evidence="6">
    <location>
        <begin position="6"/>
        <end position="80"/>
    </location>
</feature>
<evidence type="ECO:0000313" key="8">
    <source>
        <dbReference type="Proteomes" id="UP000461880"/>
    </source>
</evidence>
<keyword evidence="8" id="KW-1185">Reference proteome</keyword>
<evidence type="ECO:0000313" key="7">
    <source>
        <dbReference type="EMBL" id="MSS58077.1"/>
    </source>
</evidence>
<dbReference type="InterPro" id="IPR023806">
    <property type="entry name" value="CHP03905"/>
</dbReference>
<keyword evidence="3" id="KW-0237">DNA synthesis</keyword>
<comment type="caution">
    <text evidence="7">The sequence shown here is derived from an EMBL/GenBank/DDBJ whole genome shotgun (WGS) entry which is preliminary data.</text>
</comment>
<name>A0A7X2NR71_9FIRM</name>
<dbReference type="AlphaFoldDB" id="A0A7X2NR71"/>
<evidence type="ECO:0000256" key="3">
    <source>
        <dbReference type="ARBA" id="ARBA00022634"/>
    </source>
</evidence>
<dbReference type="EC" id="1.17.4.1" evidence="2"/>
<dbReference type="Pfam" id="PF12637">
    <property type="entry name" value="TSCPD"/>
    <property type="match status" value="1"/>
</dbReference>
<gene>
    <name evidence="7" type="ORF">FYJ51_04075</name>
</gene>
<evidence type="ECO:0000256" key="4">
    <source>
        <dbReference type="ARBA" id="ARBA00022741"/>
    </source>
</evidence>
<dbReference type="InterPro" id="IPR024434">
    <property type="entry name" value="TSCPD_dom"/>
</dbReference>
<dbReference type="RefSeq" id="WP_105303847.1">
    <property type="nucleotide sequence ID" value="NZ_JAQXPC010000088.1"/>
</dbReference>
<accession>A0A7X2NR71</accession>